<dbReference type="InterPro" id="IPR011440">
    <property type="entry name" value="DUF1543"/>
</dbReference>
<feature type="domain" description="DUF1543" evidence="1">
    <location>
        <begin position="15"/>
        <end position="66"/>
    </location>
</feature>
<evidence type="ECO:0000259" key="1">
    <source>
        <dbReference type="Pfam" id="PF07566"/>
    </source>
</evidence>
<evidence type="ECO:0000313" key="3">
    <source>
        <dbReference type="Proteomes" id="UP000635278"/>
    </source>
</evidence>
<dbReference type="Gene3D" id="3.10.20.10">
    <property type="match status" value="2"/>
</dbReference>
<proteinExistence type="predicted"/>
<dbReference type="EMBL" id="WOTB01000030">
    <property type="protein sequence ID" value="NHN86256.1"/>
    <property type="molecule type" value="Genomic_DNA"/>
</dbReference>
<reference evidence="2 3" key="1">
    <citation type="journal article" date="2020" name="Int. J. Syst. Evol. Microbiol.">
        <title>Novel acetic acid bacteria from cider fermentations: Acetobacter conturbans sp. nov. and Acetobacter fallax sp. nov.</title>
        <authorList>
            <person name="Sombolestani A.S."/>
            <person name="Cleenwerck I."/>
            <person name="Cnockaert M."/>
            <person name="Borremans W."/>
            <person name="Wieme A.D."/>
            <person name="De Vuyst L."/>
            <person name="Vandamme P."/>
        </authorList>
    </citation>
    <scope>NUCLEOTIDE SEQUENCE [LARGE SCALE GENOMIC DNA]</scope>
    <source>
        <strain evidence="2 3">LMG 30640</strain>
    </source>
</reference>
<name>A0ABX0JUQ9_9PROT</name>
<evidence type="ECO:0000313" key="2">
    <source>
        <dbReference type="EMBL" id="NHN86256.1"/>
    </source>
</evidence>
<dbReference type="Pfam" id="PF07566">
    <property type="entry name" value="DUF1543"/>
    <property type="match status" value="2"/>
</dbReference>
<comment type="caution">
    <text evidence="2">The sequence shown here is derived from an EMBL/GenBank/DDBJ whole genome shotgun (WGS) entry which is preliminary data.</text>
</comment>
<dbReference type="Proteomes" id="UP000635278">
    <property type="component" value="Unassembled WGS sequence"/>
</dbReference>
<accession>A0ABX0JUQ9</accession>
<gene>
    <name evidence="2" type="ORF">GOB93_16650</name>
</gene>
<protein>
    <submittedName>
        <fullName evidence="2">DUF1543 domain-containing protein</fullName>
    </submittedName>
</protein>
<sequence length="165" mass="18252">MNLFIFYLGGSAPGANIEVHDVQFAVAGKPEDAHPALVKRWFGTRDSLHIDAWGIVDWADGFAVTVAKEKPVSKEKLYFINMGGYDKGALKEEHDFTFLVAATASEAKAKARTLLLPGLSHRHRDNFMEVDDCIPLEQIGGLYIHLTPQQKGKPVSAAWQGYNKI</sequence>
<feature type="domain" description="DUF1543" evidence="1">
    <location>
        <begin position="92"/>
        <end position="133"/>
    </location>
</feature>
<keyword evidence="3" id="KW-1185">Reference proteome</keyword>
<organism evidence="2 3">
    <name type="scientific">Acetobacter musti</name>
    <dbReference type="NCBI Taxonomy" id="864732"/>
    <lineage>
        <taxon>Bacteria</taxon>
        <taxon>Pseudomonadati</taxon>
        <taxon>Pseudomonadota</taxon>
        <taxon>Alphaproteobacteria</taxon>
        <taxon>Acetobacterales</taxon>
        <taxon>Acetobacteraceae</taxon>
        <taxon>Acetobacter</taxon>
    </lineage>
</organism>
<dbReference type="RefSeq" id="WP_173584634.1">
    <property type="nucleotide sequence ID" value="NZ_WOTB01000030.1"/>
</dbReference>